<accession>A0AAD7DLU6</accession>
<gene>
    <name evidence="2" type="ORF">B0H17DRAFT_1330749</name>
</gene>
<evidence type="ECO:0000313" key="3">
    <source>
        <dbReference type="Proteomes" id="UP001221757"/>
    </source>
</evidence>
<evidence type="ECO:0000313" key="2">
    <source>
        <dbReference type="EMBL" id="KAJ7692601.1"/>
    </source>
</evidence>
<dbReference type="InterPro" id="IPR001810">
    <property type="entry name" value="F-box_dom"/>
</dbReference>
<evidence type="ECO:0000259" key="1">
    <source>
        <dbReference type="Pfam" id="PF00646"/>
    </source>
</evidence>
<name>A0AAD7DLU6_MYCRO</name>
<dbReference type="Pfam" id="PF00646">
    <property type="entry name" value="F-box"/>
    <property type="match status" value="1"/>
</dbReference>
<proteinExistence type="predicted"/>
<sequence length="762" mass="86748">MSMRPTRSKFDQGFRQNAQHRYRPYACMSANEQQLLCEAKVFHLPTLHSMPSVEKRIQINVQEPDTELAALPFVSYDPSNGLTQTSIPARDFGAINYVAIELWRSLRELPPHRAEDLSMFPCMHLDILLEVRHLHVLNTSRLTWINHKVLSHLHPIDLIHLSRASKGFRALLHSVTADSTWRNALASWISLPTCPIQMPPRRLTALLFGRHVCQECDAPNAAPDYILWRRLCNSCFNRGLAHRMPGYPSSHAVNSLVPRTWISPANDEEEELDTWYDYNEFGRFWRADGATVAAQYDSVSTDPDALEKFVKSRKMLVKQIQDIGNKYETWEKEILRAASKSKRTTDRILRSVERRLISEGFEQTDVDGAYIDATDVPHLKHISRLTSKRWNKARPDVLPHIEQERHRCSGYFPPHARPGLVVRILLPSASLDHHTSRLVPLMDNPEDTPIALADPRLRAALEDAPVVLDAWSEVQQSALADLLPGTTSGAVETGARDERVPLRPRGRHWLGRGARTSTRQLRHTGGGHHDILRSRERGRAALTRLLGMDPATATAAEMDTADARFVCANCAGKGRAALRWRECVVHDFGLHMSDPAGNITPEWLLLSPLARADVLRREGEPDLTRLRTWSCALCPYVRDNAWPHSSQDVREHIRVEHAVEHPVEGTDMICFMCTERPQRRIAPLVEGALPNIYRCKRCAKEHPHVVKLFSQRSIVPHVTDKRVLFFSQVSVINHSNRHLVDPGEHEWTRVERILSPTLLLHE</sequence>
<organism evidence="2 3">
    <name type="scientific">Mycena rosella</name>
    <name type="common">Pink bonnet</name>
    <name type="synonym">Agaricus rosellus</name>
    <dbReference type="NCBI Taxonomy" id="1033263"/>
    <lineage>
        <taxon>Eukaryota</taxon>
        <taxon>Fungi</taxon>
        <taxon>Dikarya</taxon>
        <taxon>Basidiomycota</taxon>
        <taxon>Agaricomycotina</taxon>
        <taxon>Agaricomycetes</taxon>
        <taxon>Agaricomycetidae</taxon>
        <taxon>Agaricales</taxon>
        <taxon>Marasmiineae</taxon>
        <taxon>Mycenaceae</taxon>
        <taxon>Mycena</taxon>
    </lineage>
</organism>
<dbReference type="Proteomes" id="UP001221757">
    <property type="component" value="Unassembled WGS sequence"/>
</dbReference>
<dbReference type="AlphaFoldDB" id="A0AAD7DLU6"/>
<feature type="domain" description="F-box" evidence="1">
    <location>
        <begin position="147"/>
        <end position="175"/>
    </location>
</feature>
<reference evidence="2" key="1">
    <citation type="submission" date="2023-03" db="EMBL/GenBank/DDBJ databases">
        <title>Massive genome expansion in bonnet fungi (Mycena s.s.) driven by repeated elements and novel gene families across ecological guilds.</title>
        <authorList>
            <consortium name="Lawrence Berkeley National Laboratory"/>
            <person name="Harder C.B."/>
            <person name="Miyauchi S."/>
            <person name="Viragh M."/>
            <person name="Kuo A."/>
            <person name="Thoen E."/>
            <person name="Andreopoulos B."/>
            <person name="Lu D."/>
            <person name="Skrede I."/>
            <person name="Drula E."/>
            <person name="Henrissat B."/>
            <person name="Morin E."/>
            <person name="Kohler A."/>
            <person name="Barry K."/>
            <person name="LaButti K."/>
            <person name="Morin E."/>
            <person name="Salamov A."/>
            <person name="Lipzen A."/>
            <person name="Mereny Z."/>
            <person name="Hegedus B."/>
            <person name="Baldrian P."/>
            <person name="Stursova M."/>
            <person name="Weitz H."/>
            <person name="Taylor A."/>
            <person name="Grigoriev I.V."/>
            <person name="Nagy L.G."/>
            <person name="Martin F."/>
            <person name="Kauserud H."/>
        </authorList>
    </citation>
    <scope>NUCLEOTIDE SEQUENCE</scope>
    <source>
        <strain evidence="2">CBHHK067</strain>
    </source>
</reference>
<dbReference type="EMBL" id="JARKIE010000051">
    <property type="protein sequence ID" value="KAJ7692601.1"/>
    <property type="molecule type" value="Genomic_DNA"/>
</dbReference>
<protein>
    <recommendedName>
        <fullName evidence="1">F-box domain-containing protein</fullName>
    </recommendedName>
</protein>
<comment type="caution">
    <text evidence="2">The sequence shown here is derived from an EMBL/GenBank/DDBJ whole genome shotgun (WGS) entry which is preliminary data.</text>
</comment>
<keyword evidence="3" id="KW-1185">Reference proteome</keyword>